<dbReference type="Proteomes" id="UP000027120">
    <property type="component" value="Unassembled WGS sequence"/>
</dbReference>
<dbReference type="eggNOG" id="KOG0710">
    <property type="taxonomic scope" value="Eukaryota"/>
</dbReference>
<keyword evidence="7" id="KW-0472">Membrane</keyword>
<evidence type="ECO:0000256" key="7">
    <source>
        <dbReference type="SAM" id="Phobius"/>
    </source>
</evidence>
<gene>
    <name evidence="9" type="ORF">CISIN_1g021718mg</name>
</gene>
<dbReference type="GO" id="GO:0034605">
    <property type="term" value="P:cellular response to heat"/>
    <property type="evidence" value="ECO:0000318"/>
    <property type="project" value="GO_Central"/>
</dbReference>
<reference evidence="9 10" key="1">
    <citation type="submission" date="2014-04" db="EMBL/GenBank/DDBJ databases">
        <authorList>
            <consortium name="International Citrus Genome Consortium"/>
            <person name="Gmitter F."/>
            <person name="Chen C."/>
            <person name="Farmerie W."/>
            <person name="Harkins T."/>
            <person name="Desany B."/>
            <person name="Mohiuddin M."/>
            <person name="Kodira C."/>
            <person name="Borodovsky M."/>
            <person name="Lomsadze A."/>
            <person name="Burns P."/>
            <person name="Jenkins J."/>
            <person name="Prochnik S."/>
            <person name="Shu S."/>
            <person name="Chapman J."/>
            <person name="Pitluck S."/>
            <person name="Schmutz J."/>
            <person name="Rokhsar D."/>
        </authorList>
    </citation>
    <scope>NUCLEOTIDE SEQUENCE</scope>
</reference>
<evidence type="ECO:0000313" key="9">
    <source>
        <dbReference type="EMBL" id="KDO66306.1"/>
    </source>
</evidence>
<evidence type="ECO:0000313" key="10">
    <source>
        <dbReference type="Proteomes" id="UP000027120"/>
    </source>
</evidence>
<dbReference type="EMBL" id="KK784900">
    <property type="protein sequence ID" value="KDO66306.1"/>
    <property type="molecule type" value="Genomic_DNA"/>
</dbReference>
<organism evidence="9 10">
    <name type="scientific">Citrus sinensis</name>
    <name type="common">Sweet orange</name>
    <name type="synonym">Citrus aurantium var. sinensis</name>
    <dbReference type="NCBI Taxonomy" id="2711"/>
    <lineage>
        <taxon>Eukaryota</taxon>
        <taxon>Viridiplantae</taxon>
        <taxon>Streptophyta</taxon>
        <taxon>Embryophyta</taxon>
        <taxon>Tracheophyta</taxon>
        <taxon>Spermatophyta</taxon>
        <taxon>Magnoliopsida</taxon>
        <taxon>eudicotyledons</taxon>
        <taxon>Gunneridae</taxon>
        <taxon>Pentapetalae</taxon>
        <taxon>rosids</taxon>
        <taxon>malvids</taxon>
        <taxon>Sapindales</taxon>
        <taxon>Rutaceae</taxon>
        <taxon>Aurantioideae</taxon>
        <taxon>Citrus</taxon>
    </lineage>
</organism>
<evidence type="ECO:0000256" key="1">
    <source>
        <dbReference type="ARBA" id="ARBA00004162"/>
    </source>
</evidence>
<dbReference type="GO" id="GO:0006952">
    <property type="term" value="P:defense response"/>
    <property type="evidence" value="ECO:0007669"/>
    <property type="project" value="UniProtKB-KW"/>
</dbReference>
<comment type="similarity">
    <text evidence="4 5">Belongs to the small heat shock protein (HSP20) family.</text>
</comment>
<dbReference type="Pfam" id="PF00011">
    <property type="entry name" value="HSP20"/>
    <property type="match status" value="1"/>
</dbReference>
<sequence>MERKPLAAAQTNREYEKFEPSTEWAREDEFDTLIVNLPGFRKEQLKVQVTTSKKMRISGERPLGNNKWSSFSKEFPISSNYDFNEISAKFEGGKLFIKHPKIITPADHQQEEKPQAQAVTEAPKPQKPESDYSEAHQKREQDQQAATATQQVISPPSAAGTNGPEKSGKVDRPRKSTIAEKQSSRKANNNEEAKAASVEAKITATQKNKHLAEEVKSTSGARETVEKDKKVVDYDAAASAEAGKEAAGSLNERASKYRTEDLKQALGGWVMELKQPRKIMNFTVAILLVLVVYIYAKNAIGYIGKSKN</sequence>
<comment type="subcellular location">
    <subcellularLocation>
        <location evidence="1">Cell membrane</location>
        <topology evidence="1">Single-pass membrane protein</topology>
    </subcellularLocation>
</comment>
<keyword evidence="7" id="KW-1133">Transmembrane helix</keyword>
<evidence type="ECO:0000256" key="4">
    <source>
        <dbReference type="PROSITE-ProRule" id="PRU00285"/>
    </source>
</evidence>
<dbReference type="CDD" id="cd00298">
    <property type="entry name" value="ACD_sHsps_p23-like"/>
    <property type="match status" value="1"/>
</dbReference>
<evidence type="ECO:0000256" key="2">
    <source>
        <dbReference type="ARBA" id="ARBA00022475"/>
    </source>
</evidence>
<dbReference type="SMR" id="A0A067FT01"/>
<dbReference type="Gene3D" id="2.60.40.790">
    <property type="match status" value="1"/>
</dbReference>
<dbReference type="AlphaFoldDB" id="A0A067FT01"/>
<dbReference type="PANTHER" id="PTHR43670:SF73">
    <property type="entry name" value="INACTIVE PROTEIN RESTRICTED TEV MOVEMENT 2-LIKE"/>
    <property type="match status" value="1"/>
</dbReference>
<protein>
    <recommendedName>
        <fullName evidence="8">SHSP domain-containing protein</fullName>
    </recommendedName>
</protein>
<feature type="region of interest" description="Disordered" evidence="6">
    <location>
        <begin position="1"/>
        <end position="22"/>
    </location>
</feature>
<feature type="domain" description="SHSP" evidence="8">
    <location>
        <begin position="13"/>
        <end position="117"/>
    </location>
</feature>
<accession>A0A067FT01</accession>
<keyword evidence="3" id="KW-0611">Plant defense</keyword>
<keyword evidence="7" id="KW-0812">Transmembrane</keyword>
<keyword evidence="10" id="KW-1185">Reference proteome</keyword>
<dbReference type="InterPro" id="IPR002068">
    <property type="entry name" value="A-crystallin/Hsp20_dom"/>
</dbReference>
<feature type="transmembrane region" description="Helical" evidence="7">
    <location>
        <begin position="279"/>
        <end position="296"/>
    </location>
</feature>
<name>A0A067FT01_CITSI</name>
<evidence type="ECO:0000256" key="5">
    <source>
        <dbReference type="RuleBase" id="RU003616"/>
    </source>
</evidence>
<feature type="compositionally biased region" description="Basic and acidic residues" evidence="6">
    <location>
        <begin position="124"/>
        <end position="142"/>
    </location>
</feature>
<evidence type="ECO:0000256" key="3">
    <source>
        <dbReference type="ARBA" id="ARBA00022821"/>
    </source>
</evidence>
<dbReference type="STRING" id="2711.A0A067FT01"/>
<proteinExistence type="inferred from homology"/>
<keyword evidence="2" id="KW-1003">Cell membrane</keyword>
<feature type="compositionally biased region" description="Basic and acidic residues" evidence="6">
    <location>
        <begin position="13"/>
        <end position="22"/>
    </location>
</feature>
<feature type="region of interest" description="Disordered" evidence="6">
    <location>
        <begin position="104"/>
        <end position="199"/>
    </location>
</feature>
<dbReference type="InterPro" id="IPR008978">
    <property type="entry name" value="HSP20-like_chaperone"/>
</dbReference>
<dbReference type="SUPFAM" id="SSF49764">
    <property type="entry name" value="HSP20-like chaperones"/>
    <property type="match status" value="1"/>
</dbReference>
<evidence type="ECO:0000259" key="8">
    <source>
        <dbReference type="PROSITE" id="PS01031"/>
    </source>
</evidence>
<dbReference type="PaxDb" id="2711-XP_006470413.1"/>
<feature type="compositionally biased region" description="Basic and acidic residues" evidence="6">
    <location>
        <begin position="166"/>
        <end position="178"/>
    </location>
</feature>
<dbReference type="GO" id="GO:0005886">
    <property type="term" value="C:plasma membrane"/>
    <property type="evidence" value="ECO:0007669"/>
    <property type="project" value="UniProtKB-SubCell"/>
</dbReference>
<evidence type="ECO:0000256" key="6">
    <source>
        <dbReference type="SAM" id="MobiDB-lite"/>
    </source>
</evidence>
<dbReference type="PANTHER" id="PTHR43670">
    <property type="entry name" value="HEAT SHOCK PROTEIN 26"/>
    <property type="match status" value="1"/>
</dbReference>
<dbReference type="PROSITE" id="PS01031">
    <property type="entry name" value="SHSP"/>
    <property type="match status" value="1"/>
</dbReference>